<dbReference type="OrthoDB" id="2248172at2"/>
<dbReference type="RefSeq" id="WP_161002650.1">
    <property type="nucleotide sequence ID" value="NZ_WEZQ01000001.1"/>
</dbReference>
<gene>
    <name evidence="1" type="ORF">GB993_00625</name>
</gene>
<evidence type="ECO:0000313" key="2">
    <source>
        <dbReference type="Proteomes" id="UP000449209"/>
    </source>
</evidence>
<accession>A0A6N9HZS5</accession>
<proteinExistence type="predicted"/>
<evidence type="ECO:0000313" key="1">
    <source>
        <dbReference type="EMBL" id="MYV16034.1"/>
    </source>
</evidence>
<dbReference type="AlphaFoldDB" id="A0A6N9HZS5"/>
<organism evidence="1 2">
    <name type="scientific">Furfurilactobacillus milii</name>
    <dbReference type="NCBI Taxonomy" id="2888272"/>
    <lineage>
        <taxon>Bacteria</taxon>
        <taxon>Bacillati</taxon>
        <taxon>Bacillota</taxon>
        <taxon>Bacilli</taxon>
        <taxon>Lactobacillales</taxon>
        <taxon>Lactobacillaceae</taxon>
        <taxon>Furfurilactobacillus</taxon>
    </lineage>
</organism>
<comment type="caution">
    <text evidence="1">The sequence shown here is derived from an EMBL/GenBank/DDBJ whole genome shotgun (WGS) entry which is preliminary data.</text>
</comment>
<name>A0A6N9HZS5_9LACO</name>
<protein>
    <submittedName>
        <fullName evidence="1">Acetyl-CoA carboxylase</fullName>
    </submittedName>
</protein>
<reference evidence="1 2" key="1">
    <citation type="journal article" date="2019" name="Appl. Environ. Microbiol.">
        <title>Genetic determinants of hydroxycinnamic acid metabolism in heterofermentative lactobacilli.</title>
        <authorList>
            <person name="Gaur G."/>
            <person name="Oh J.H."/>
            <person name="Filannino P."/>
            <person name="Gobbetti M."/>
            <person name="van Pijkeren J.P."/>
            <person name="Ganzle M.G."/>
        </authorList>
    </citation>
    <scope>NUCLEOTIDE SEQUENCE [LARGE SCALE GENOMIC DNA]</scope>
    <source>
        <strain evidence="1 2">C5</strain>
    </source>
</reference>
<dbReference type="EMBL" id="WEZQ01000001">
    <property type="protein sequence ID" value="MYV16034.1"/>
    <property type="molecule type" value="Genomic_DNA"/>
</dbReference>
<sequence length="107" mass="12969">MKNDADTIIERIEPLFKRVPRTMYHIQCVNNKYDQVYNFFFITQPQHKRPHSIPLHSVHTYDLGYLETVIKAIKQRTQLSIEFTGFMGQRWPVAQKEIQFKKRWDED</sequence>
<dbReference type="Proteomes" id="UP000449209">
    <property type="component" value="Unassembled WGS sequence"/>
</dbReference>